<dbReference type="RefSeq" id="WP_190932196.1">
    <property type="nucleotide sequence ID" value="NZ_JACXJA010000063.1"/>
</dbReference>
<evidence type="ECO:0000313" key="2">
    <source>
        <dbReference type="Proteomes" id="UP000639396"/>
    </source>
</evidence>
<gene>
    <name evidence="1" type="ORF">IDH45_31890</name>
</gene>
<protein>
    <recommendedName>
        <fullName evidence="3">Bactofilin</fullName>
    </recommendedName>
</protein>
<evidence type="ECO:0000313" key="1">
    <source>
        <dbReference type="EMBL" id="MBD2866581.1"/>
    </source>
</evidence>
<comment type="caution">
    <text evidence="1">The sequence shown here is derived from an EMBL/GenBank/DDBJ whole genome shotgun (WGS) entry which is preliminary data.</text>
</comment>
<sequence length="210" mass="23002">MKQSTGEAADDIRINGSGVYRDDVQAETVHIAGHGRFEGDLAAGSFKSSGSCRVKGRCSARRMSNIGHAHFRSVIAEHIYTAGSFQADELVEADTFHAKGIVTIGDTLKAGEVRIELQGAAAIKRIYAERSIDLRADRLSVVNWLQFWRRKALCDSLESPRIEVSHLEAELVAGEEIRIGAGCTIGEVRYSKTLVVDPRSVVKRKVHISI</sequence>
<accession>A0A927H2T3</accession>
<dbReference type="EMBL" id="JACXJA010000063">
    <property type="protein sequence ID" value="MBD2866581.1"/>
    <property type="molecule type" value="Genomic_DNA"/>
</dbReference>
<organism evidence="1 2">
    <name type="scientific">Paenibacillus oceani</name>
    <dbReference type="NCBI Taxonomy" id="2772510"/>
    <lineage>
        <taxon>Bacteria</taxon>
        <taxon>Bacillati</taxon>
        <taxon>Bacillota</taxon>
        <taxon>Bacilli</taxon>
        <taxon>Bacillales</taxon>
        <taxon>Paenibacillaceae</taxon>
        <taxon>Paenibacillus</taxon>
    </lineage>
</organism>
<keyword evidence="2" id="KW-1185">Reference proteome</keyword>
<dbReference type="Proteomes" id="UP000639396">
    <property type="component" value="Unassembled WGS sequence"/>
</dbReference>
<proteinExistence type="predicted"/>
<reference evidence="1" key="1">
    <citation type="submission" date="2020-09" db="EMBL/GenBank/DDBJ databases">
        <title>A novel bacterium of genus Paenibacillus, isolated from South China Sea.</title>
        <authorList>
            <person name="Huang H."/>
            <person name="Mo K."/>
            <person name="Hu Y."/>
        </authorList>
    </citation>
    <scope>NUCLEOTIDE SEQUENCE</scope>
    <source>
        <strain evidence="1">IB182363</strain>
    </source>
</reference>
<evidence type="ECO:0008006" key="3">
    <source>
        <dbReference type="Google" id="ProtNLM"/>
    </source>
</evidence>
<name>A0A927H2T3_9BACL</name>
<dbReference type="AlphaFoldDB" id="A0A927H2T3"/>